<dbReference type="CDD" id="cd20296">
    <property type="entry name" value="cupin_PpnP-like"/>
    <property type="match status" value="1"/>
</dbReference>
<comment type="catalytic activity">
    <reaction evidence="3">
        <text>inosine + phosphate = alpha-D-ribose 1-phosphate + hypoxanthine</text>
        <dbReference type="Rhea" id="RHEA:27646"/>
        <dbReference type="ChEBI" id="CHEBI:17368"/>
        <dbReference type="ChEBI" id="CHEBI:17596"/>
        <dbReference type="ChEBI" id="CHEBI:43474"/>
        <dbReference type="ChEBI" id="CHEBI:57720"/>
        <dbReference type="EC" id="2.4.2.1"/>
    </reaction>
</comment>
<comment type="similarity">
    <text evidence="3">Belongs to the nucleoside phosphorylase PpnP family.</text>
</comment>
<evidence type="ECO:0000313" key="5">
    <source>
        <dbReference type="Proteomes" id="UP000070282"/>
    </source>
</evidence>
<dbReference type="GO" id="GO:0005829">
    <property type="term" value="C:cytosol"/>
    <property type="evidence" value="ECO:0007669"/>
    <property type="project" value="TreeGrafter"/>
</dbReference>
<comment type="catalytic activity">
    <reaction evidence="3">
        <text>thymidine + phosphate = 2-deoxy-alpha-D-ribose 1-phosphate + thymine</text>
        <dbReference type="Rhea" id="RHEA:16037"/>
        <dbReference type="ChEBI" id="CHEBI:17748"/>
        <dbReference type="ChEBI" id="CHEBI:17821"/>
        <dbReference type="ChEBI" id="CHEBI:43474"/>
        <dbReference type="ChEBI" id="CHEBI:57259"/>
        <dbReference type="EC" id="2.4.2.2"/>
    </reaction>
</comment>
<comment type="catalytic activity">
    <reaction evidence="3">
        <text>adenosine + phosphate = alpha-D-ribose 1-phosphate + adenine</text>
        <dbReference type="Rhea" id="RHEA:27642"/>
        <dbReference type="ChEBI" id="CHEBI:16335"/>
        <dbReference type="ChEBI" id="CHEBI:16708"/>
        <dbReference type="ChEBI" id="CHEBI:43474"/>
        <dbReference type="ChEBI" id="CHEBI:57720"/>
        <dbReference type="EC" id="2.4.2.1"/>
    </reaction>
</comment>
<dbReference type="Pfam" id="PF06865">
    <property type="entry name" value="Ppnp"/>
    <property type="match status" value="1"/>
</dbReference>
<dbReference type="EMBL" id="LOCO01000004">
    <property type="protein sequence ID" value="KXO10947.1"/>
    <property type="molecule type" value="Genomic_DNA"/>
</dbReference>
<comment type="catalytic activity">
    <reaction evidence="3">
        <text>cytidine + phosphate = cytosine + alpha-D-ribose 1-phosphate</text>
        <dbReference type="Rhea" id="RHEA:52540"/>
        <dbReference type="ChEBI" id="CHEBI:16040"/>
        <dbReference type="ChEBI" id="CHEBI:17562"/>
        <dbReference type="ChEBI" id="CHEBI:43474"/>
        <dbReference type="ChEBI" id="CHEBI:57720"/>
        <dbReference type="EC" id="2.4.2.2"/>
    </reaction>
</comment>
<dbReference type="InterPro" id="IPR011051">
    <property type="entry name" value="RmlC_Cupin_sf"/>
</dbReference>
<dbReference type="GO" id="GO:0004850">
    <property type="term" value="F:uridine phosphorylase activity"/>
    <property type="evidence" value="ECO:0007669"/>
    <property type="project" value="RHEA"/>
</dbReference>
<keyword evidence="1 3" id="KW-0328">Glycosyltransferase</keyword>
<reference evidence="5" key="1">
    <citation type="submission" date="2015-12" db="EMBL/GenBank/DDBJ databases">
        <authorList>
            <person name="Lima A."/>
            <person name="Farahani Zayas N."/>
            <person name="Castro Da Silva M.A."/>
            <person name="Cabral A."/>
            <person name="Pessatti M.L."/>
        </authorList>
    </citation>
    <scope>NUCLEOTIDE SEQUENCE [LARGE SCALE GENOMIC DNA]</scope>
    <source>
        <strain evidence="5">LAMA 842</strain>
    </source>
</reference>
<dbReference type="HAMAP" id="MF_01537">
    <property type="entry name" value="Nucleos_phosphorylase_PpnP"/>
    <property type="match status" value="1"/>
</dbReference>
<name>A0A137SEU1_9GAMM</name>
<comment type="function">
    <text evidence="3">Catalyzes the phosphorolysis of diverse nucleosides, yielding D-ribose 1-phosphate and the respective free bases. Can use uridine, adenosine, guanosine, cytidine, thymidine, inosine and xanthosine as substrates. Also catalyzes the reverse reactions.</text>
</comment>
<dbReference type="PANTHER" id="PTHR36540">
    <property type="entry name" value="PYRIMIDINE/PURINE NUCLEOSIDE PHOSPHORYLASE"/>
    <property type="match status" value="1"/>
</dbReference>
<dbReference type="Proteomes" id="UP000070282">
    <property type="component" value="Unassembled WGS sequence"/>
</dbReference>
<evidence type="ECO:0000256" key="2">
    <source>
        <dbReference type="ARBA" id="ARBA00022679"/>
    </source>
</evidence>
<sequence length="95" mass="10155">MTMLNVNEYFGGKVKSIAFQGESLPATVGVISSGEYEFGTSKKEVMTVVSGALTVQLPGSDSWTRYGAGDAFEVAANTSFKVKADVDTAYFCTYE</sequence>
<dbReference type="Gene3D" id="2.60.120.10">
    <property type="entry name" value="Jelly Rolls"/>
    <property type="match status" value="1"/>
</dbReference>
<gene>
    <name evidence="3" type="primary">ppnP</name>
    <name evidence="4" type="ORF">J122_1073</name>
</gene>
<dbReference type="SUPFAM" id="SSF51182">
    <property type="entry name" value="RmlC-like cupins"/>
    <property type="match status" value="1"/>
</dbReference>
<dbReference type="PATRIC" id="fig|1306954.6.peg.2950"/>
<evidence type="ECO:0000313" key="4">
    <source>
        <dbReference type="EMBL" id="KXO10947.1"/>
    </source>
</evidence>
<comment type="caution">
    <text evidence="4">The sequence shown here is derived from an EMBL/GenBank/DDBJ whole genome shotgun (WGS) entry which is preliminary data.</text>
</comment>
<dbReference type="EC" id="2.4.2.1" evidence="3"/>
<evidence type="ECO:0000256" key="1">
    <source>
        <dbReference type="ARBA" id="ARBA00022676"/>
    </source>
</evidence>
<protein>
    <recommendedName>
        <fullName evidence="3">Pyrimidine/purine nucleoside phosphorylase</fullName>
        <ecNumber evidence="3">2.4.2.1</ecNumber>
        <ecNumber evidence="3">2.4.2.2</ecNumber>
    </recommendedName>
    <alternativeName>
        <fullName evidence="3">Adenosine phosphorylase</fullName>
    </alternativeName>
    <alternativeName>
        <fullName evidence="3">Cytidine phosphorylase</fullName>
    </alternativeName>
    <alternativeName>
        <fullName evidence="3">Guanosine phosphorylase</fullName>
    </alternativeName>
    <alternativeName>
        <fullName evidence="3">Inosine phosphorylase</fullName>
    </alternativeName>
    <alternativeName>
        <fullName evidence="3">Thymidine phosphorylase</fullName>
    </alternativeName>
    <alternativeName>
        <fullName evidence="3">Uridine phosphorylase</fullName>
    </alternativeName>
    <alternativeName>
        <fullName evidence="3">Xanthosine phosphorylase</fullName>
    </alternativeName>
</protein>
<dbReference type="InterPro" id="IPR009664">
    <property type="entry name" value="Ppnp"/>
</dbReference>
<dbReference type="EC" id="2.4.2.2" evidence="3"/>
<comment type="catalytic activity">
    <reaction evidence="3">
        <text>a purine D-ribonucleoside + phosphate = a purine nucleobase + alpha-D-ribose 1-phosphate</text>
        <dbReference type="Rhea" id="RHEA:19805"/>
        <dbReference type="ChEBI" id="CHEBI:26386"/>
        <dbReference type="ChEBI" id="CHEBI:43474"/>
        <dbReference type="ChEBI" id="CHEBI:57720"/>
        <dbReference type="ChEBI" id="CHEBI:142355"/>
        <dbReference type="EC" id="2.4.2.1"/>
    </reaction>
</comment>
<dbReference type="AlphaFoldDB" id="A0A137SEU1"/>
<comment type="catalytic activity">
    <reaction evidence="3">
        <text>uridine + phosphate = alpha-D-ribose 1-phosphate + uracil</text>
        <dbReference type="Rhea" id="RHEA:24388"/>
        <dbReference type="ChEBI" id="CHEBI:16704"/>
        <dbReference type="ChEBI" id="CHEBI:17568"/>
        <dbReference type="ChEBI" id="CHEBI:43474"/>
        <dbReference type="ChEBI" id="CHEBI:57720"/>
        <dbReference type="EC" id="2.4.2.2"/>
    </reaction>
</comment>
<dbReference type="FunFam" id="2.60.120.10:FF:000016">
    <property type="entry name" value="Pyrimidine/purine nucleoside phosphorylase"/>
    <property type="match status" value="1"/>
</dbReference>
<dbReference type="PANTHER" id="PTHR36540:SF1">
    <property type="entry name" value="PYRIMIDINE_PURINE NUCLEOSIDE PHOSPHORYLASE"/>
    <property type="match status" value="1"/>
</dbReference>
<dbReference type="GO" id="GO:0047975">
    <property type="term" value="F:guanosine phosphorylase activity"/>
    <property type="evidence" value="ECO:0007669"/>
    <property type="project" value="RHEA"/>
</dbReference>
<dbReference type="GO" id="GO:0004731">
    <property type="term" value="F:purine-nucleoside phosphorylase activity"/>
    <property type="evidence" value="ECO:0007669"/>
    <property type="project" value="UniProtKB-UniRule"/>
</dbReference>
<keyword evidence="2 3" id="KW-0808">Transferase</keyword>
<dbReference type="GO" id="GO:0009032">
    <property type="term" value="F:thymidine phosphorylase activity"/>
    <property type="evidence" value="ECO:0007669"/>
    <property type="project" value="RHEA"/>
</dbReference>
<keyword evidence="5" id="KW-1185">Reference proteome</keyword>
<dbReference type="InterPro" id="IPR014710">
    <property type="entry name" value="RmlC-like_jellyroll"/>
</dbReference>
<organism evidence="4 5">
    <name type="scientific">Marinobacter excellens LAMA 842</name>
    <dbReference type="NCBI Taxonomy" id="1306954"/>
    <lineage>
        <taxon>Bacteria</taxon>
        <taxon>Pseudomonadati</taxon>
        <taxon>Pseudomonadota</taxon>
        <taxon>Gammaproteobacteria</taxon>
        <taxon>Pseudomonadales</taxon>
        <taxon>Marinobacteraceae</taxon>
        <taxon>Marinobacter</taxon>
    </lineage>
</organism>
<comment type="catalytic activity">
    <reaction evidence="3">
        <text>guanosine + phosphate = alpha-D-ribose 1-phosphate + guanine</text>
        <dbReference type="Rhea" id="RHEA:13233"/>
        <dbReference type="ChEBI" id="CHEBI:16235"/>
        <dbReference type="ChEBI" id="CHEBI:16750"/>
        <dbReference type="ChEBI" id="CHEBI:43474"/>
        <dbReference type="ChEBI" id="CHEBI:57720"/>
        <dbReference type="EC" id="2.4.2.1"/>
    </reaction>
</comment>
<accession>A0A137SEU1</accession>
<evidence type="ECO:0000256" key="3">
    <source>
        <dbReference type="HAMAP-Rule" id="MF_01537"/>
    </source>
</evidence>
<proteinExistence type="inferred from homology"/>
<comment type="catalytic activity">
    <reaction evidence="3">
        <text>xanthosine + phosphate = alpha-D-ribose 1-phosphate + xanthine</text>
        <dbReference type="Rhea" id="RHEA:27638"/>
        <dbReference type="ChEBI" id="CHEBI:17712"/>
        <dbReference type="ChEBI" id="CHEBI:18107"/>
        <dbReference type="ChEBI" id="CHEBI:43474"/>
        <dbReference type="ChEBI" id="CHEBI:57720"/>
        <dbReference type="EC" id="2.4.2.1"/>
    </reaction>
</comment>